<feature type="domain" description="DUF2172" evidence="1">
    <location>
        <begin position="87"/>
        <end position="178"/>
    </location>
</feature>
<feature type="domain" description="DUF4910" evidence="3">
    <location>
        <begin position="28"/>
        <end position="378"/>
    </location>
</feature>
<dbReference type="AlphaFoldDB" id="A0A5M1DPB2"/>
<dbReference type="Gene3D" id="1.10.10.10">
    <property type="entry name" value="Winged helix-like DNA-binding domain superfamily/Winged helix DNA-binding domain"/>
    <property type="match status" value="1"/>
</dbReference>
<evidence type="ECO:0000259" key="3">
    <source>
        <dbReference type="Pfam" id="PF16254"/>
    </source>
</evidence>
<sequence length="454" mass="51819">MKCLKMGDIVDSLDFRSASFSKTSKALYALATRLFPICRSITGEGFRASLEILKKEFENTGGGGVSPFQIHALASGSKVFDWTIPPEWSVKDAYIITPQNEKICDFKKHNLHLLNYSTPINTELDFEELDKHLYSLKELPDAIPYVTSYYKRRWGFCLSHHQRLKLSKGKYRVFIDSKHDENGVLNYADIVIPNTTGLKDEILISTYLCHPSMANNELSGPCVAIFLAKWLHTLNTRKYNYRFVFVPETIGSIAYLSKHLKHLQKRVRAGFVLSCVGDEKNYSLIHSPKANTLSDKVAFHTLKNKKNFKEFSFLYRGSDERQYCSALVNLPVVCVCRTRFGDFKEYHTSLDDLNFITPKGLGGALRAMEEMILNLENNATYKSAVFCEPNLGKRGLYPTLNLRNQPPQISTFLALCDGENDVLDIAQKMDLQGYELENIIKDLLKYNLIERIKL</sequence>
<dbReference type="InterPro" id="IPR012353">
    <property type="entry name" value="UCP015244"/>
</dbReference>
<accession>A0A5M1DPB2</accession>
<evidence type="ECO:0000313" key="4">
    <source>
        <dbReference type="EMBL" id="ECK6930372.1"/>
    </source>
</evidence>
<dbReference type="SUPFAM" id="SSF53187">
    <property type="entry name" value="Zn-dependent exopeptidases"/>
    <property type="match status" value="1"/>
</dbReference>
<evidence type="ECO:0000259" key="2">
    <source>
        <dbReference type="Pfam" id="PF16221"/>
    </source>
</evidence>
<reference evidence="4" key="1">
    <citation type="submission" date="2019-08" db="EMBL/GenBank/DDBJ databases">
        <authorList>
            <consortium name="GenomeTrakr network: Whole genome sequencing for foodborne pathogen traceback"/>
        </authorList>
    </citation>
    <scope>NUCLEOTIDE SEQUENCE</scope>
    <source>
        <strain evidence="4">TTU_623</strain>
    </source>
</reference>
<gene>
    <name evidence="4" type="ORF">FSE91_06080</name>
</gene>
<dbReference type="Gene3D" id="3.50.30.90">
    <property type="match status" value="1"/>
</dbReference>
<protein>
    <submittedName>
        <fullName evidence="4">DUF4910 domain-containing protein</fullName>
    </submittedName>
</protein>
<dbReference type="Pfam" id="PF09940">
    <property type="entry name" value="DUF2172"/>
    <property type="match status" value="1"/>
</dbReference>
<dbReference type="InterPro" id="IPR032610">
    <property type="entry name" value="DUF2172"/>
</dbReference>
<dbReference type="InterPro" id="IPR032622">
    <property type="entry name" value="UCP01524_HTH"/>
</dbReference>
<evidence type="ECO:0000259" key="1">
    <source>
        <dbReference type="Pfam" id="PF09940"/>
    </source>
</evidence>
<dbReference type="Pfam" id="PF16254">
    <property type="entry name" value="DUF4910"/>
    <property type="match status" value="1"/>
</dbReference>
<proteinExistence type="predicted"/>
<organism evidence="4">
    <name type="scientific">Campylobacter upsaliensis</name>
    <dbReference type="NCBI Taxonomy" id="28080"/>
    <lineage>
        <taxon>Bacteria</taxon>
        <taxon>Pseudomonadati</taxon>
        <taxon>Campylobacterota</taxon>
        <taxon>Epsilonproteobacteria</taxon>
        <taxon>Campylobacterales</taxon>
        <taxon>Campylobacteraceae</taxon>
        <taxon>Campylobacter</taxon>
    </lineage>
</organism>
<dbReference type="EMBL" id="AAJCUB010000021">
    <property type="protein sequence ID" value="ECK6930372.1"/>
    <property type="molecule type" value="Genomic_DNA"/>
</dbReference>
<dbReference type="InterPro" id="IPR036388">
    <property type="entry name" value="WH-like_DNA-bd_sf"/>
</dbReference>
<feature type="domain" description="UCP01524 winged helix-turn-helix" evidence="2">
    <location>
        <begin position="380"/>
        <end position="450"/>
    </location>
</feature>
<dbReference type="InterPro" id="IPR032589">
    <property type="entry name" value="DUF4910"/>
</dbReference>
<dbReference type="Gene3D" id="3.40.630.10">
    <property type="entry name" value="Zn peptidases"/>
    <property type="match status" value="1"/>
</dbReference>
<name>A0A5M1DPB2_CAMUP</name>
<dbReference type="Pfam" id="PF16221">
    <property type="entry name" value="HTH_47"/>
    <property type="match status" value="1"/>
</dbReference>
<comment type="caution">
    <text evidence="4">The sequence shown here is derived from an EMBL/GenBank/DDBJ whole genome shotgun (WGS) entry which is preliminary data.</text>
</comment>
<dbReference type="PIRSF" id="PIRSF015244">
    <property type="entry name" value="UCP015244"/>
    <property type="match status" value="1"/>
</dbReference>